<name>A0A1F5P2Q6_9BACT</name>
<dbReference type="Gene3D" id="3.40.33.10">
    <property type="entry name" value="CAP"/>
    <property type="match status" value="1"/>
</dbReference>
<dbReference type="Pfam" id="PF00188">
    <property type="entry name" value="CAP"/>
    <property type="match status" value="1"/>
</dbReference>
<gene>
    <name evidence="2" type="ORF">A2846_04050</name>
</gene>
<dbReference type="Proteomes" id="UP000176339">
    <property type="component" value="Unassembled WGS sequence"/>
</dbReference>
<reference evidence="2 3" key="1">
    <citation type="journal article" date="2016" name="Nat. Commun.">
        <title>Thousands of microbial genomes shed light on interconnected biogeochemical processes in an aquifer system.</title>
        <authorList>
            <person name="Anantharaman K."/>
            <person name="Brown C.T."/>
            <person name="Hug L.A."/>
            <person name="Sharon I."/>
            <person name="Castelle C.J."/>
            <person name="Probst A.J."/>
            <person name="Thomas B.C."/>
            <person name="Singh A."/>
            <person name="Wilkins M.J."/>
            <person name="Karaoz U."/>
            <person name="Brodie E.L."/>
            <person name="Williams K.H."/>
            <person name="Hubbard S.S."/>
            <person name="Banfield J.F."/>
        </authorList>
    </citation>
    <scope>NUCLEOTIDE SEQUENCE [LARGE SCALE GENOMIC DNA]</scope>
</reference>
<protein>
    <recommendedName>
        <fullName evidence="1">SCP domain-containing protein</fullName>
    </recommendedName>
</protein>
<comment type="caution">
    <text evidence="2">The sequence shown here is derived from an EMBL/GenBank/DDBJ whole genome shotgun (WGS) entry which is preliminary data.</text>
</comment>
<accession>A0A1F5P2Q6</accession>
<evidence type="ECO:0000313" key="3">
    <source>
        <dbReference type="Proteomes" id="UP000176339"/>
    </source>
</evidence>
<evidence type="ECO:0000259" key="1">
    <source>
        <dbReference type="Pfam" id="PF00188"/>
    </source>
</evidence>
<dbReference type="AlphaFoldDB" id="A0A1F5P2Q6"/>
<dbReference type="CDD" id="cd05379">
    <property type="entry name" value="CAP_bacterial"/>
    <property type="match status" value="1"/>
</dbReference>
<dbReference type="PANTHER" id="PTHR31157:SF1">
    <property type="entry name" value="SCP DOMAIN-CONTAINING PROTEIN"/>
    <property type="match status" value="1"/>
</dbReference>
<dbReference type="EMBL" id="MFEN01000024">
    <property type="protein sequence ID" value="OGE84163.1"/>
    <property type="molecule type" value="Genomic_DNA"/>
</dbReference>
<sequence length="294" mass="32312">MIRKIVVAFGWIALAFVASWTYIAKPDPSRALDWLTGFAPKVSINSLARSTVDEIIKQISAPPPIRSVAKPKASSLLTASGIIAETNKERVANGLPLLVENFRLASAAAAKVDDMFVGQYFEHVSPSGAGPADLADNAGYEYVLIGENLALGHYAGDIGVVDAWMNSPGHRANILQSRYTEIGVSVKKGIFEGQETWLAVQEFGKPLSSCPAIDVVLKVSIEENRVEIDRLDAELIVRRDELENYHPKRGDEYNRKADEYNGLVAEYNLLIEKTKSMVAEYNRQVEVFNACAKN</sequence>
<organism evidence="2 3">
    <name type="scientific">Candidatus Doudnabacteria bacterium RIFCSPHIGHO2_01_FULL_49_9</name>
    <dbReference type="NCBI Taxonomy" id="1817827"/>
    <lineage>
        <taxon>Bacteria</taxon>
        <taxon>Candidatus Doudnaibacteriota</taxon>
    </lineage>
</organism>
<feature type="domain" description="SCP" evidence="1">
    <location>
        <begin position="85"/>
        <end position="189"/>
    </location>
</feature>
<dbReference type="PANTHER" id="PTHR31157">
    <property type="entry name" value="SCP DOMAIN-CONTAINING PROTEIN"/>
    <property type="match status" value="1"/>
</dbReference>
<dbReference type="InterPro" id="IPR035940">
    <property type="entry name" value="CAP_sf"/>
</dbReference>
<proteinExistence type="predicted"/>
<evidence type="ECO:0000313" key="2">
    <source>
        <dbReference type="EMBL" id="OGE84163.1"/>
    </source>
</evidence>
<dbReference type="InterPro" id="IPR014044">
    <property type="entry name" value="CAP_dom"/>
</dbReference>
<dbReference type="SUPFAM" id="SSF55797">
    <property type="entry name" value="PR-1-like"/>
    <property type="match status" value="1"/>
</dbReference>